<name>A0ABR7WQ43_9SPHI</name>
<dbReference type="Proteomes" id="UP000606600">
    <property type="component" value="Unassembled WGS sequence"/>
</dbReference>
<organism evidence="1 2">
    <name type="scientific">Mucilaginibacter pankratovii</name>
    <dbReference type="NCBI Taxonomy" id="2772110"/>
    <lineage>
        <taxon>Bacteria</taxon>
        <taxon>Pseudomonadati</taxon>
        <taxon>Bacteroidota</taxon>
        <taxon>Sphingobacteriia</taxon>
        <taxon>Sphingobacteriales</taxon>
        <taxon>Sphingobacteriaceae</taxon>
        <taxon>Mucilaginibacter</taxon>
    </lineage>
</organism>
<protein>
    <recommendedName>
        <fullName evidence="3">LETM1-like protein</fullName>
    </recommendedName>
</protein>
<dbReference type="RefSeq" id="WP_191189087.1">
    <property type="nucleotide sequence ID" value="NZ_JACWMY010000005.1"/>
</dbReference>
<evidence type="ECO:0008006" key="3">
    <source>
        <dbReference type="Google" id="ProtNLM"/>
    </source>
</evidence>
<reference evidence="1 2" key="1">
    <citation type="submission" date="2020-09" db="EMBL/GenBank/DDBJ databases">
        <title>Novel species of Mucilaginibacter isolated from a glacier on the Tibetan Plateau.</title>
        <authorList>
            <person name="Liu Q."/>
            <person name="Xin Y.-H."/>
        </authorList>
    </citation>
    <scope>NUCLEOTIDE SEQUENCE [LARGE SCALE GENOMIC DNA]</scope>
    <source>
        <strain evidence="1 2">ZT4R22</strain>
    </source>
</reference>
<gene>
    <name evidence="1" type="ORF">IDJ77_11440</name>
</gene>
<comment type="caution">
    <text evidence="1">The sequence shown here is derived from an EMBL/GenBank/DDBJ whole genome shotgun (WGS) entry which is preliminary data.</text>
</comment>
<accession>A0ABR7WQ43</accession>
<sequence>MVKSFHLRNLEFFDFINHTLNLRQLRTWDDLSKSLTELKIKLIYRKFAEIFPRRDDYVSELSSLPDGFKTIHYSTLKGTTIIDEIVRFSLYSDSIIVFHPLQNPAITNQQMNPGRNPKLWIPDFINAIYFYIVIQKWVRAGIVQLVINPFEYNDDWFKRISEQTKMRFETINKDDVVFNEVELQIAEQLAAFYSKENTLEEIKAGLLKMENPKFSEDQAVRLANEIKDAIPKVNPLYTALPKHFNGSQIMTTKGGGPLESITEIAELIGGNIYTPNKLNWKMLQEVNKNEFWLKLNHIYSQVDIPFLNNVSTDFALSLREEDRLSGVRTELKKLFSELNQLQINQIDEKKVGYLYESFKDEIRKTESEWTAIKKESSIIRQHLTISAAVIPVMVAQPVSILPLALITGNILVNSLRTAGAKQSAFKVKNPISVFIDAKHKPEGFFANLRSCIV</sequence>
<proteinExistence type="predicted"/>
<evidence type="ECO:0000313" key="2">
    <source>
        <dbReference type="Proteomes" id="UP000606600"/>
    </source>
</evidence>
<dbReference type="EMBL" id="JACWMY010000005">
    <property type="protein sequence ID" value="MBD1364422.1"/>
    <property type="molecule type" value="Genomic_DNA"/>
</dbReference>
<evidence type="ECO:0000313" key="1">
    <source>
        <dbReference type="EMBL" id="MBD1364422.1"/>
    </source>
</evidence>
<keyword evidence="2" id="KW-1185">Reference proteome</keyword>